<dbReference type="GO" id="GO:0005975">
    <property type="term" value="P:carbohydrate metabolic process"/>
    <property type="evidence" value="ECO:0007669"/>
    <property type="project" value="InterPro"/>
</dbReference>
<sequence>MAGFGVSVEPTGDASGSGTTTAPVRAPRRPSRHEGKRLSVWRVLLALAVVTAVITGGAFGVPYLLRQAQVTPAALTGWFAPYVDVTTTRQQDFVTEMGAPESEVVLAFVVAQAKDQCVPTWGAAYTLDAAASALDLDRRLAKLRSQGGDAMVSFGGQKNTELASACADEASLQKAYAAVIDRYEVGSIDLDIEGAALTDTAAATRRAQAVAALQKERAAKGQPLEVWVTLPVGRQGLTSDGQAAVRTLLAAGVTLSGVNAMTMDYNVDLGGATMGQVAIDALSATHDQVEALWSAAKITLPEGGAWALIGATPMIGQNDVTSEVFTIADAQKLSEFAVSKAIGRMSMWSLNRDRTCGPNYPDPKVVSADCSGVDQGGQSFATVLSAGLTQRPSASPAASSVPTPVTSDDPSTAPYPIWSPDQSYSVGVKVVWHGNVYVAKYWTQGNPQPDDPTLAATESAWTLVGPVLATDTPYALPSVAPGTYAAWSASVAYHAGDKVQVGSTPYVAKWWTQGDDPSLSQTDHERSPWQVLGQ</sequence>
<dbReference type="EMBL" id="DMNG01000264">
    <property type="protein sequence ID" value="HAN25872.1"/>
    <property type="molecule type" value="Genomic_DNA"/>
</dbReference>
<comment type="caution">
    <text evidence="6">The sequence shown here is derived from an EMBL/GenBank/DDBJ whole genome shotgun (WGS) entry which is preliminary data.</text>
</comment>
<dbReference type="EMBL" id="JYIY01000056">
    <property type="protein sequence ID" value="KJL39433.1"/>
    <property type="molecule type" value="Genomic_DNA"/>
</dbReference>
<dbReference type="GO" id="GO:0005576">
    <property type="term" value="C:extracellular region"/>
    <property type="evidence" value="ECO:0007669"/>
    <property type="project" value="InterPro"/>
</dbReference>
<dbReference type="PANTHER" id="PTHR42976:SF1">
    <property type="entry name" value="GH18 DOMAIN-CONTAINING PROTEIN-RELATED"/>
    <property type="match status" value="1"/>
</dbReference>
<feature type="compositionally biased region" description="Low complexity" evidence="2">
    <location>
        <begin position="392"/>
        <end position="407"/>
    </location>
</feature>
<dbReference type="Gene3D" id="3.20.20.80">
    <property type="entry name" value="Glycosidases"/>
    <property type="match status" value="1"/>
</dbReference>
<dbReference type="SUPFAM" id="SSF51445">
    <property type="entry name" value="(Trans)glycosidases"/>
    <property type="match status" value="1"/>
</dbReference>
<keyword evidence="7" id="KW-1185">Reference proteome</keyword>
<evidence type="ECO:0000313" key="5">
    <source>
        <dbReference type="EMBL" id="HAN25872.1"/>
    </source>
</evidence>
<dbReference type="CDD" id="cd06543">
    <property type="entry name" value="GH18_PF-ChiA-like"/>
    <property type="match status" value="1"/>
</dbReference>
<name>A0A0F0M2L6_9MICO</name>
<feature type="domain" description="Chitin-binding type-3" evidence="4">
    <location>
        <begin position="484"/>
        <end position="532"/>
    </location>
</feature>
<evidence type="ECO:0000313" key="8">
    <source>
        <dbReference type="Proteomes" id="UP000257479"/>
    </source>
</evidence>
<dbReference type="InterPro" id="IPR036573">
    <property type="entry name" value="CBM_sf_5/12"/>
</dbReference>
<evidence type="ECO:0000256" key="2">
    <source>
        <dbReference type="SAM" id="MobiDB-lite"/>
    </source>
</evidence>
<dbReference type="Proteomes" id="UP000257479">
    <property type="component" value="Unassembled WGS sequence"/>
</dbReference>
<dbReference type="InterPro" id="IPR052750">
    <property type="entry name" value="GH18_Chitinase"/>
</dbReference>
<dbReference type="PATRIC" id="fig|400772.4.peg.536"/>
<dbReference type="AlphaFoldDB" id="A0A0F0M2L6"/>
<keyword evidence="1 5" id="KW-0378">Hydrolase</keyword>
<protein>
    <submittedName>
        <fullName evidence="5">Glycosyl hydrolase family 18</fullName>
    </submittedName>
    <submittedName>
        <fullName evidence="6">Putative bifunctional chitinase/lysozyme</fullName>
    </submittedName>
</protein>
<dbReference type="GO" id="GO:0004553">
    <property type="term" value="F:hydrolase activity, hydrolyzing O-glycosyl compounds"/>
    <property type="evidence" value="ECO:0007669"/>
    <property type="project" value="InterPro"/>
</dbReference>
<dbReference type="GO" id="GO:0030246">
    <property type="term" value="F:carbohydrate binding"/>
    <property type="evidence" value="ECO:0007669"/>
    <property type="project" value="InterPro"/>
</dbReference>
<dbReference type="CDD" id="cd12215">
    <property type="entry name" value="ChiC_BD"/>
    <property type="match status" value="2"/>
</dbReference>
<evidence type="ECO:0000256" key="1">
    <source>
        <dbReference type="ARBA" id="ARBA00022801"/>
    </source>
</evidence>
<dbReference type="Proteomes" id="UP000033451">
    <property type="component" value="Unassembled WGS sequence"/>
</dbReference>
<reference evidence="6 7" key="1">
    <citation type="submission" date="2015-02" db="EMBL/GenBank/DDBJ databases">
        <title>Draft genome sequences of ten Microbacterium spp. with emphasis on heavy metal contaminated environments.</title>
        <authorList>
            <person name="Corretto E."/>
        </authorList>
    </citation>
    <scope>NUCLEOTIDE SEQUENCE [LARGE SCALE GENOMIC DNA]</scope>
    <source>
        <strain evidence="6 7">DSM 18659</strain>
    </source>
</reference>
<dbReference type="SMART" id="SM00495">
    <property type="entry name" value="ChtBD3"/>
    <property type="match status" value="2"/>
</dbReference>
<keyword evidence="3" id="KW-0472">Membrane</keyword>
<accession>A0A0F0M2L6</accession>
<evidence type="ECO:0000259" key="4">
    <source>
        <dbReference type="SMART" id="SM00495"/>
    </source>
</evidence>
<feature type="region of interest" description="Disordered" evidence="2">
    <location>
        <begin position="391"/>
        <end position="414"/>
    </location>
</feature>
<dbReference type="OrthoDB" id="99456at2"/>
<dbReference type="Pfam" id="PF02839">
    <property type="entry name" value="CBM_5_12"/>
    <property type="match status" value="1"/>
</dbReference>
<feature type="compositionally biased region" description="Low complexity" evidence="2">
    <location>
        <begin position="11"/>
        <end position="22"/>
    </location>
</feature>
<keyword evidence="3" id="KW-0812">Transmembrane</keyword>
<dbReference type="STRING" id="400772.RR49_00504"/>
<dbReference type="PANTHER" id="PTHR42976">
    <property type="entry name" value="BIFUNCTIONAL CHITINASE/LYSOZYME-RELATED"/>
    <property type="match status" value="1"/>
</dbReference>
<dbReference type="InterPro" id="IPR017853">
    <property type="entry name" value="GH"/>
</dbReference>
<proteinExistence type="predicted"/>
<feature type="domain" description="Chitin-binding type-3" evidence="4">
    <location>
        <begin position="415"/>
        <end position="464"/>
    </location>
</feature>
<feature type="region of interest" description="Disordered" evidence="2">
    <location>
        <begin position="1"/>
        <end position="31"/>
    </location>
</feature>
<feature type="transmembrane region" description="Helical" evidence="3">
    <location>
        <begin position="39"/>
        <end position="65"/>
    </location>
</feature>
<evidence type="ECO:0000313" key="6">
    <source>
        <dbReference type="EMBL" id="KJL39433.1"/>
    </source>
</evidence>
<evidence type="ECO:0000313" key="7">
    <source>
        <dbReference type="Proteomes" id="UP000033451"/>
    </source>
</evidence>
<gene>
    <name evidence="6" type="primary">chiA_1</name>
    <name evidence="5" type="ORF">DCP95_15080</name>
    <name evidence="6" type="ORF">RR49_00504</name>
</gene>
<feature type="region of interest" description="Disordered" evidence="2">
    <location>
        <begin position="512"/>
        <end position="534"/>
    </location>
</feature>
<reference evidence="5 8" key="2">
    <citation type="journal article" date="2018" name="Nat. Biotechnol.">
        <title>A standardized bacterial taxonomy based on genome phylogeny substantially revises the tree of life.</title>
        <authorList>
            <person name="Parks D.H."/>
            <person name="Chuvochina M."/>
            <person name="Waite D.W."/>
            <person name="Rinke C."/>
            <person name="Skarshewski A."/>
            <person name="Chaumeil P.A."/>
            <person name="Hugenholtz P."/>
        </authorList>
    </citation>
    <scope>NUCLEOTIDE SEQUENCE [LARGE SCALE GENOMIC DNA]</scope>
    <source>
        <strain evidence="5">UBA9152</strain>
    </source>
</reference>
<dbReference type="Gene3D" id="2.10.10.20">
    <property type="entry name" value="Carbohydrate-binding module superfamily 5/12"/>
    <property type="match status" value="2"/>
</dbReference>
<evidence type="ECO:0000256" key="3">
    <source>
        <dbReference type="SAM" id="Phobius"/>
    </source>
</evidence>
<dbReference type="InterPro" id="IPR003610">
    <property type="entry name" value="CBM5/12"/>
</dbReference>
<keyword evidence="3" id="KW-1133">Transmembrane helix</keyword>
<dbReference type="SUPFAM" id="SSF51055">
    <property type="entry name" value="Carbohydrate binding domain"/>
    <property type="match status" value="2"/>
</dbReference>
<organism evidence="6 7">
    <name type="scientific">Microbacterium ginsengisoli</name>
    <dbReference type="NCBI Taxonomy" id="400772"/>
    <lineage>
        <taxon>Bacteria</taxon>
        <taxon>Bacillati</taxon>
        <taxon>Actinomycetota</taxon>
        <taxon>Actinomycetes</taxon>
        <taxon>Micrococcales</taxon>
        <taxon>Microbacteriaceae</taxon>
        <taxon>Microbacterium</taxon>
    </lineage>
</organism>